<reference evidence="2" key="1">
    <citation type="journal article" date="2014" name="Int. J. Syst. Evol. Microbiol.">
        <title>Complete genome sequence of Corynebacterium casei LMG S-19264T (=DSM 44701T), isolated from a smear-ripened cheese.</title>
        <authorList>
            <consortium name="US DOE Joint Genome Institute (JGI-PGF)"/>
            <person name="Walter F."/>
            <person name="Albersmeier A."/>
            <person name="Kalinowski J."/>
            <person name="Ruckert C."/>
        </authorList>
    </citation>
    <scope>NUCLEOTIDE SEQUENCE</scope>
    <source>
        <strain evidence="2">JCM 3093</strain>
    </source>
</reference>
<sequence length="64" mass="6657">MPVSGRSGARPDRRIRIRPARDGPRGAALPTASRGEGPPVERPGGRGAGWSGRVGPGDRARDCL</sequence>
<dbReference type="Proteomes" id="UP000627984">
    <property type="component" value="Unassembled WGS sequence"/>
</dbReference>
<protein>
    <submittedName>
        <fullName evidence="2">Uncharacterized protein</fullName>
    </submittedName>
</protein>
<reference evidence="2" key="2">
    <citation type="submission" date="2022-09" db="EMBL/GenBank/DDBJ databases">
        <authorList>
            <person name="Sun Q."/>
            <person name="Ohkuma M."/>
        </authorList>
    </citation>
    <scope>NUCLEOTIDE SEQUENCE</scope>
    <source>
        <strain evidence="2">JCM 3093</strain>
    </source>
</reference>
<evidence type="ECO:0000256" key="1">
    <source>
        <dbReference type="SAM" id="MobiDB-lite"/>
    </source>
</evidence>
<name>A0AA37F7H8_9ACTN</name>
<dbReference type="EMBL" id="BMQD01000022">
    <property type="protein sequence ID" value="GGK89808.1"/>
    <property type="molecule type" value="Genomic_DNA"/>
</dbReference>
<comment type="caution">
    <text evidence="2">The sequence shown here is derived from an EMBL/GenBank/DDBJ whole genome shotgun (WGS) entry which is preliminary data.</text>
</comment>
<proteinExistence type="predicted"/>
<evidence type="ECO:0000313" key="2">
    <source>
        <dbReference type="EMBL" id="GGK89808.1"/>
    </source>
</evidence>
<feature type="compositionally biased region" description="Gly residues" evidence="1">
    <location>
        <begin position="45"/>
        <end position="55"/>
    </location>
</feature>
<evidence type="ECO:0000313" key="3">
    <source>
        <dbReference type="Proteomes" id="UP000627984"/>
    </source>
</evidence>
<organism evidence="2 3">
    <name type="scientific">Planomonospora parontospora</name>
    <dbReference type="NCBI Taxonomy" id="58119"/>
    <lineage>
        <taxon>Bacteria</taxon>
        <taxon>Bacillati</taxon>
        <taxon>Actinomycetota</taxon>
        <taxon>Actinomycetes</taxon>
        <taxon>Streptosporangiales</taxon>
        <taxon>Streptosporangiaceae</taxon>
        <taxon>Planomonospora</taxon>
    </lineage>
</organism>
<dbReference type="AlphaFoldDB" id="A0AA37F7H8"/>
<gene>
    <name evidence="2" type="ORF">GCM10010126_56610</name>
</gene>
<feature type="compositionally biased region" description="Basic and acidic residues" evidence="1">
    <location>
        <begin position="9"/>
        <end position="24"/>
    </location>
</feature>
<feature type="region of interest" description="Disordered" evidence="1">
    <location>
        <begin position="1"/>
        <end position="64"/>
    </location>
</feature>
<accession>A0AA37F7H8</accession>
<feature type="compositionally biased region" description="Low complexity" evidence="1">
    <location>
        <begin position="25"/>
        <end position="38"/>
    </location>
</feature>